<feature type="transmembrane region" description="Helical" evidence="7">
    <location>
        <begin position="448"/>
        <end position="470"/>
    </location>
</feature>
<organism evidence="10 11">
    <name type="scientific">Fusibacter paucivorans</name>
    <dbReference type="NCBI Taxonomy" id="76009"/>
    <lineage>
        <taxon>Bacteria</taxon>
        <taxon>Bacillati</taxon>
        <taxon>Bacillota</taxon>
        <taxon>Clostridia</taxon>
        <taxon>Eubacteriales</taxon>
        <taxon>Eubacteriales Family XII. Incertae Sedis</taxon>
        <taxon>Fusibacter</taxon>
    </lineage>
</organism>
<evidence type="ECO:0000259" key="8">
    <source>
        <dbReference type="Pfam" id="PF02687"/>
    </source>
</evidence>
<proteinExistence type="inferred from homology"/>
<evidence type="ECO:0000256" key="7">
    <source>
        <dbReference type="SAM" id="Phobius"/>
    </source>
</evidence>
<reference evidence="10 11" key="1">
    <citation type="submission" date="2021-05" db="EMBL/GenBank/DDBJ databases">
        <title>Fusibacter ferrireducens sp. nov., an anaerobic, sulfur- and Fe-reducing bacterium isolated from the mangrove sediment.</title>
        <authorList>
            <person name="Qiu D."/>
        </authorList>
    </citation>
    <scope>NUCLEOTIDE SEQUENCE [LARGE SCALE GENOMIC DNA]</scope>
    <source>
        <strain evidence="10 11">DSM 12116</strain>
    </source>
</reference>
<sequence>MNVFNKVALQGMKKSRTRTIVTIVGVVLSAAMMTAVITFGVSLLHYMTDGATQKYGDWHVAFLDADAVLLNEVINNDAMADTAAFTNIGYATFQNDEEDISPYFFIAGFEDKAFDKLPVRLLSGRRPENSNEVIISGRALKAGGISYALGDTLSLAVGQRTNGSEELGQYDSYMAGNETLNVEVQKTYTVVGICQTPVFETENAAGYTLITAVDDAVMTDDFSLFVTLRKPRSVYAFTDSMTEGHAVIYNNNVLRFMGRSRDPGDKLFVSLLVSIGMIVIAIIMIGSIFLIYNSFDISLNERMQQFGIFASVGATAKQLRGSVLFEGLCIGAVGIPIGIAVGLGSIGLVIAAVTHNFSNILYSEVPLTLHISAIAVATAAAVSLATILISAYLPARKAAGTPVMTCIRQTNEVKVAPNDVKTSKWMQRLCGLEGTLALKNFKRNRKRYHSIVLSLVLSIVLFISTSAFVIDLQQATALAKAVTSYDVGLGVQNMAGKEMLLLYDKLKTTEGVTDSSYQVVMQQMCTVQSSMLSDAFWETQECGLAGETVPLSVKIQCLDEAAYLKIIQDLGLPEAAYTGEDAKWIAVAKMQTDSDSAETAGQLKDLFAETSIEIVMQSETNDASKTAYVKNAKITCVDMTPPDMPPTARPFESQPYFFQIIVPYASAASFALPDTIIVKGLTFQSENPSLSMSEIEKMLQHMGTVDSYIIVNTSEMLEESRNYIFIANVFAYTFIVMISLIAVANVFNTIATNIKLRRREFAMLRSVGMSDRDFNRMMRYECVFYGLNALLVGLPLAVLIAWLIYKGMFIGGADGIVFVWPWTSIGISIISVLLVIFTTMTYAVSKIKKENIIDALRDDMM</sequence>
<dbReference type="PANTHER" id="PTHR30572:SF4">
    <property type="entry name" value="ABC TRANSPORTER PERMEASE YTRF"/>
    <property type="match status" value="1"/>
</dbReference>
<keyword evidence="11" id="KW-1185">Reference proteome</keyword>
<dbReference type="InterPro" id="IPR050250">
    <property type="entry name" value="Macrolide_Exporter_MacB"/>
</dbReference>
<feature type="domain" description="MacB-like periplasmic core" evidence="9">
    <location>
        <begin position="19"/>
        <end position="237"/>
    </location>
</feature>
<evidence type="ECO:0000256" key="4">
    <source>
        <dbReference type="ARBA" id="ARBA00022989"/>
    </source>
</evidence>
<dbReference type="RefSeq" id="WP_213236726.1">
    <property type="nucleotide sequence ID" value="NZ_JAHBCL010000014.1"/>
</dbReference>
<comment type="caution">
    <text evidence="10">The sequence shown here is derived from an EMBL/GenBank/DDBJ whole genome shotgun (WGS) entry which is preliminary data.</text>
</comment>
<evidence type="ECO:0000256" key="6">
    <source>
        <dbReference type="ARBA" id="ARBA00038076"/>
    </source>
</evidence>
<dbReference type="EMBL" id="JAHBCL010000014">
    <property type="protein sequence ID" value="MBS7526863.1"/>
    <property type="molecule type" value="Genomic_DNA"/>
</dbReference>
<name>A0ABS5PP72_9FIRM</name>
<comment type="similarity">
    <text evidence="6">Belongs to the ABC-4 integral membrane protein family.</text>
</comment>
<feature type="domain" description="ABC3 transporter permease C-terminal" evidence="8">
    <location>
        <begin position="277"/>
        <end position="402"/>
    </location>
</feature>
<evidence type="ECO:0000313" key="11">
    <source>
        <dbReference type="Proteomes" id="UP000746471"/>
    </source>
</evidence>
<protein>
    <submittedName>
        <fullName evidence="10">ABC transporter permease</fullName>
    </submittedName>
</protein>
<evidence type="ECO:0000259" key="9">
    <source>
        <dbReference type="Pfam" id="PF12704"/>
    </source>
</evidence>
<gene>
    <name evidence="10" type="ORF">KHM83_09255</name>
</gene>
<evidence type="ECO:0000256" key="3">
    <source>
        <dbReference type="ARBA" id="ARBA00022692"/>
    </source>
</evidence>
<feature type="domain" description="ABC3 transporter permease C-terminal" evidence="8">
    <location>
        <begin position="733"/>
        <end position="852"/>
    </location>
</feature>
<feature type="transmembrane region" description="Helical" evidence="7">
    <location>
        <begin position="723"/>
        <end position="747"/>
    </location>
</feature>
<evidence type="ECO:0000313" key="10">
    <source>
        <dbReference type="EMBL" id="MBS7526863.1"/>
    </source>
</evidence>
<dbReference type="Pfam" id="PF12704">
    <property type="entry name" value="MacB_PCD"/>
    <property type="match status" value="1"/>
</dbReference>
<dbReference type="Pfam" id="PF02687">
    <property type="entry name" value="FtsX"/>
    <property type="match status" value="2"/>
</dbReference>
<accession>A0ABS5PP72</accession>
<keyword evidence="5 7" id="KW-0472">Membrane</keyword>
<dbReference type="InterPro" id="IPR003838">
    <property type="entry name" value="ABC3_permease_C"/>
</dbReference>
<comment type="subcellular location">
    <subcellularLocation>
        <location evidence="1">Cell membrane</location>
        <topology evidence="1">Multi-pass membrane protein</topology>
    </subcellularLocation>
</comment>
<keyword evidence="3 7" id="KW-0812">Transmembrane</keyword>
<evidence type="ECO:0000256" key="1">
    <source>
        <dbReference type="ARBA" id="ARBA00004651"/>
    </source>
</evidence>
<feature type="transmembrane region" description="Helical" evidence="7">
    <location>
        <begin position="825"/>
        <end position="844"/>
    </location>
</feature>
<evidence type="ECO:0000256" key="2">
    <source>
        <dbReference type="ARBA" id="ARBA00022475"/>
    </source>
</evidence>
<keyword evidence="4 7" id="KW-1133">Transmembrane helix</keyword>
<keyword evidence="2" id="KW-1003">Cell membrane</keyword>
<dbReference type="InterPro" id="IPR025857">
    <property type="entry name" value="MacB_PCD"/>
</dbReference>
<feature type="transmembrane region" description="Helical" evidence="7">
    <location>
        <begin position="20"/>
        <end position="44"/>
    </location>
</feature>
<feature type="transmembrane region" description="Helical" evidence="7">
    <location>
        <begin position="782"/>
        <end position="805"/>
    </location>
</feature>
<evidence type="ECO:0000256" key="5">
    <source>
        <dbReference type="ARBA" id="ARBA00023136"/>
    </source>
</evidence>
<feature type="transmembrane region" description="Helical" evidence="7">
    <location>
        <begin position="267"/>
        <end position="292"/>
    </location>
</feature>
<dbReference type="PANTHER" id="PTHR30572">
    <property type="entry name" value="MEMBRANE COMPONENT OF TRANSPORTER-RELATED"/>
    <property type="match status" value="1"/>
</dbReference>
<feature type="transmembrane region" description="Helical" evidence="7">
    <location>
        <begin position="373"/>
        <end position="395"/>
    </location>
</feature>
<dbReference type="Proteomes" id="UP000746471">
    <property type="component" value="Unassembled WGS sequence"/>
</dbReference>
<feature type="transmembrane region" description="Helical" evidence="7">
    <location>
        <begin position="327"/>
        <end position="353"/>
    </location>
</feature>